<dbReference type="EMBL" id="MUJZ01030012">
    <property type="protein sequence ID" value="OTF77989.1"/>
    <property type="molecule type" value="Genomic_DNA"/>
</dbReference>
<keyword evidence="3" id="KW-1185">Reference proteome</keyword>
<proteinExistence type="predicted"/>
<name>A0A1Y3BAT0_EURMA</name>
<dbReference type="OrthoDB" id="10493108at2759"/>
<organism evidence="2 3">
    <name type="scientific">Euroglyphus maynei</name>
    <name type="common">Mayne's house dust mite</name>
    <dbReference type="NCBI Taxonomy" id="6958"/>
    <lineage>
        <taxon>Eukaryota</taxon>
        <taxon>Metazoa</taxon>
        <taxon>Ecdysozoa</taxon>
        <taxon>Arthropoda</taxon>
        <taxon>Chelicerata</taxon>
        <taxon>Arachnida</taxon>
        <taxon>Acari</taxon>
        <taxon>Acariformes</taxon>
        <taxon>Sarcoptiformes</taxon>
        <taxon>Astigmata</taxon>
        <taxon>Psoroptidia</taxon>
        <taxon>Analgoidea</taxon>
        <taxon>Pyroglyphidae</taxon>
        <taxon>Pyroglyphinae</taxon>
        <taxon>Euroglyphus</taxon>
    </lineage>
</organism>
<evidence type="ECO:0000313" key="2">
    <source>
        <dbReference type="EMBL" id="OTF77989.1"/>
    </source>
</evidence>
<reference evidence="2 3" key="1">
    <citation type="submission" date="2017-03" db="EMBL/GenBank/DDBJ databases">
        <title>Genome Survey of Euroglyphus maynei.</title>
        <authorList>
            <person name="Arlian L.G."/>
            <person name="Morgan M.S."/>
            <person name="Rider S.D."/>
        </authorList>
    </citation>
    <scope>NUCLEOTIDE SEQUENCE [LARGE SCALE GENOMIC DNA]</scope>
    <source>
        <strain evidence="2">Arlian Lab</strain>
        <tissue evidence="2">Whole body</tissue>
    </source>
</reference>
<feature type="region of interest" description="Disordered" evidence="1">
    <location>
        <begin position="108"/>
        <end position="142"/>
    </location>
</feature>
<evidence type="ECO:0000313" key="3">
    <source>
        <dbReference type="Proteomes" id="UP000194236"/>
    </source>
</evidence>
<gene>
    <name evidence="2" type="ORF">BLA29_007548</name>
</gene>
<comment type="caution">
    <text evidence="2">The sequence shown here is derived from an EMBL/GenBank/DDBJ whole genome shotgun (WGS) entry which is preliminary data.</text>
</comment>
<dbReference type="Proteomes" id="UP000194236">
    <property type="component" value="Unassembled WGS sequence"/>
</dbReference>
<accession>A0A1Y3BAT0</accession>
<evidence type="ECO:0000256" key="1">
    <source>
        <dbReference type="SAM" id="MobiDB-lite"/>
    </source>
</evidence>
<dbReference type="AlphaFoldDB" id="A0A1Y3BAT0"/>
<protein>
    <submittedName>
        <fullName evidence="2">Uncharacterized protein</fullName>
    </submittedName>
</protein>
<sequence length="170" mass="19358">MFKRYLQISICGHKNPCPAHVNVSRFKLFAIPAIQEFVKIINPNKNIELLAAIESIICHKQEYLVAVADVFDLLLKSPLIEPCALLQWSRLDDPQFYICDNIKHQSTSTTSQSSHRKAAKSKSTSVINDRKEKQQQQQPDSTPITIRDLIIKQLELHGIPLSKKNRNSIS</sequence>